<dbReference type="KEGG" id="vg:77924454"/>
<dbReference type="RefSeq" id="YP_010648966.1">
    <property type="nucleotide sequence ID" value="NC_070763.1"/>
</dbReference>
<protein>
    <submittedName>
        <fullName evidence="1">Uncharacterized protein</fullName>
    </submittedName>
</protein>
<dbReference type="Proteomes" id="UP000423482">
    <property type="component" value="Segment"/>
</dbReference>
<organism evidence="1 2">
    <name type="scientific">Gordonia phage Forza</name>
    <dbReference type="NCBI Taxonomy" id="2571247"/>
    <lineage>
        <taxon>Viruses</taxon>
        <taxon>Duplodnaviria</taxon>
        <taxon>Heunggongvirae</taxon>
        <taxon>Uroviricota</taxon>
        <taxon>Caudoviricetes</taxon>
        <taxon>Forzavirus</taxon>
        <taxon>Forzavirus forza</taxon>
    </lineage>
</organism>
<reference evidence="1 2" key="1">
    <citation type="submission" date="2019-04" db="EMBL/GenBank/DDBJ databases">
        <authorList>
            <person name="Pope W.H."/>
            <person name="Garlena R.A."/>
            <person name="Russell D.A."/>
            <person name="Jacobs-Sera D."/>
            <person name="Hatfull G.F."/>
        </authorList>
    </citation>
    <scope>NUCLEOTIDE SEQUENCE [LARGE SCALE GENOMIC DNA]</scope>
</reference>
<dbReference type="EMBL" id="MK814760">
    <property type="protein sequence ID" value="QGT55079.1"/>
    <property type="molecule type" value="Genomic_DNA"/>
</dbReference>
<proteinExistence type="predicted"/>
<dbReference type="GeneID" id="77924454"/>
<sequence>MLKLLLRQAVEVSRAFDFSFTQKATTSVVAFLLFWVNCESTQFRAIVTVPLERPVNTVPPS</sequence>
<name>A0A650EZ23_9CAUD</name>
<keyword evidence="2" id="KW-1185">Reference proteome</keyword>
<accession>A0A650EZ23</accession>
<evidence type="ECO:0000313" key="2">
    <source>
        <dbReference type="Proteomes" id="UP000423482"/>
    </source>
</evidence>
<gene>
    <name evidence="1" type="primary">86</name>
    <name evidence="1" type="ORF">SEA_FORZA_86</name>
</gene>
<evidence type="ECO:0000313" key="1">
    <source>
        <dbReference type="EMBL" id="QGT55079.1"/>
    </source>
</evidence>